<feature type="domain" description="HMA" evidence="1">
    <location>
        <begin position="2"/>
        <end position="68"/>
    </location>
</feature>
<dbReference type="SUPFAM" id="SSF55008">
    <property type="entry name" value="HMA, heavy metal-associated domain"/>
    <property type="match status" value="1"/>
</dbReference>
<protein>
    <recommendedName>
        <fullName evidence="1">HMA domain-containing protein</fullName>
    </recommendedName>
</protein>
<dbReference type="Pfam" id="PF00403">
    <property type="entry name" value="HMA"/>
    <property type="match status" value="1"/>
</dbReference>
<accession>A0A1F6C9V4</accession>
<dbReference type="Gene3D" id="3.30.70.100">
    <property type="match status" value="1"/>
</dbReference>
<reference evidence="2 3" key="1">
    <citation type="journal article" date="2016" name="Nat. Commun.">
        <title>Thousands of microbial genomes shed light on interconnected biogeochemical processes in an aquifer system.</title>
        <authorList>
            <person name="Anantharaman K."/>
            <person name="Brown C.T."/>
            <person name="Hug L.A."/>
            <person name="Sharon I."/>
            <person name="Castelle C.J."/>
            <person name="Probst A.J."/>
            <person name="Thomas B.C."/>
            <person name="Singh A."/>
            <person name="Wilkins M.J."/>
            <person name="Karaoz U."/>
            <person name="Brodie E.L."/>
            <person name="Williams K.H."/>
            <person name="Hubbard S.S."/>
            <person name="Banfield J.F."/>
        </authorList>
    </citation>
    <scope>NUCLEOTIDE SEQUENCE [LARGE SCALE GENOMIC DNA]</scope>
    <source>
        <strain evidence="3">RIFCSPLOWO2_12_FULL_64_10</strain>
    </source>
</reference>
<evidence type="ECO:0000313" key="2">
    <source>
        <dbReference type="EMBL" id="OGG45959.1"/>
    </source>
</evidence>
<sequence>MTKVVLSVPAIDCEHCEHAVTTALHPLAGVQSVKVDIEAKLVHLEFDEGQLSLAKVKSVLAEEDYPVESVATFR</sequence>
<dbReference type="AlphaFoldDB" id="A0A1F6C9V4"/>
<dbReference type="PROSITE" id="PS50846">
    <property type="entry name" value="HMA_2"/>
    <property type="match status" value="1"/>
</dbReference>
<proteinExistence type="predicted"/>
<dbReference type="EMBL" id="MFKF01000353">
    <property type="protein sequence ID" value="OGG45959.1"/>
    <property type="molecule type" value="Genomic_DNA"/>
</dbReference>
<gene>
    <name evidence="2" type="ORF">A3F84_11605</name>
</gene>
<name>A0A1F6C9V4_HANXR</name>
<evidence type="ECO:0000313" key="3">
    <source>
        <dbReference type="Proteomes" id="UP000178606"/>
    </source>
</evidence>
<dbReference type="Proteomes" id="UP000178606">
    <property type="component" value="Unassembled WGS sequence"/>
</dbReference>
<dbReference type="GO" id="GO:0046872">
    <property type="term" value="F:metal ion binding"/>
    <property type="evidence" value="ECO:0007669"/>
    <property type="project" value="InterPro"/>
</dbReference>
<dbReference type="CDD" id="cd00371">
    <property type="entry name" value="HMA"/>
    <property type="match status" value="1"/>
</dbReference>
<dbReference type="InterPro" id="IPR006121">
    <property type="entry name" value="HMA_dom"/>
</dbReference>
<dbReference type="InterPro" id="IPR036163">
    <property type="entry name" value="HMA_dom_sf"/>
</dbReference>
<evidence type="ECO:0000259" key="1">
    <source>
        <dbReference type="PROSITE" id="PS50846"/>
    </source>
</evidence>
<organism evidence="2 3">
    <name type="scientific">Handelsmanbacteria sp. (strain RIFCSPLOWO2_12_FULL_64_10)</name>
    <dbReference type="NCBI Taxonomy" id="1817868"/>
    <lineage>
        <taxon>Bacteria</taxon>
        <taxon>Candidatus Handelsmaniibacteriota</taxon>
    </lineage>
</organism>
<comment type="caution">
    <text evidence="2">The sequence shown here is derived from an EMBL/GenBank/DDBJ whole genome shotgun (WGS) entry which is preliminary data.</text>
</comment>